<dbReference type="PANTHER" id="PTHR43649:SF12">
    <property type="entry name" value="DIACETYLCHITOBIOSE BINDING PROTEIN DASA"/>
    <property type="match status" value="1"/>
</dbReference>
<organism evidence="3">
    <name type="scientific">Propionibacterium freudenreichii subsp. freudenreichii</name>
    <dbReference type="NCBI Taxonomy" id="66712"/>
    <lineage>
        <taxon>Bacteria</taxon>
        <taxon>Bacillati</taxon>
        <taxon>Actinomycetota</taxon>
        <taxon>Actinomycetes</taxon>
        <taxon>Propionibacteriales</taxon>
        <taxon>Propionibacteriaceae</taxon>
        <taxon>Propionibacterium</taxon>
    </lineage>
</organism>
<protein>
    <submittedName>
        <fullName evidence="3">Binding protein of maltose ABC transporter</fullName>
    </submittedName>
</protein>
<dbReference type="PATRIC" id="fig|66712.6.peg.2396"/>
<evidence type="ECO:0000313" key="3">
    <source>
        <dbReference type="EMBL" id="CEP26097.1"/>
    </source>
</evidence>
<feature type="signal peptide" evidence="2">
    <location>
        <begin position="1"/>
        <end position="23"/>
    </location>
</feature>
<name>A0A068VSG4_PROFF</name>
<dbReference type="AlphaFoldDB" id="A0A068VSG4"/>
<dbReference type="SUPFAM" id="SSF53850">
    <property type="entry name" value="Periplasmic binding protein-like II"/>
    <property type="match status" value="1"/>
</dbReference>
<accession>A0A068VSG4</accession>
<keyword evidence="2" id="KW-0732">Signal</keyword>
<dbReference type="PROSITE" id="PS51257">
    <property type="entry name" value="PROKAR_LIPOPROTEIN"/>
    <property type="match status" value="1"/>
</dbReference>
<sequence>MRLQRRGLLAWAGAAAAAATLSACGGKSSSSSTLSSACTPSPTPTWQDAKSHGSGRLNMLSALYQDQASQDSYANNMLTGFFAGTGYSLAATYTSLDKLPDKVITSLAAGKLADVLMPGQGWVPVLERQNALAEMPADITDGLNLDQRLMTGCYWGDKLFALPYALDLTVIGYRTDVLADAGISAPPRTLDELREMAKQLNAPDHGGFDVFGAGVVHLWAMLVGSYGGSLFTPKGGLAFNDGTGVKALDYIIGLVKDGTADPAKIPTDGAQPLFIQQKTAMSPMSSTLWPALRRSHLDDEGHLGFFPLPPDQASKDPVVLQTGTQLAVSRQSQFKEVAFQFCQYALQSQPLLSAVSMLPAVPPRSDVIAGSQLAGNRVMSAGLANVRYATASLGGCPAWLDLEPVIEGQLMAAIRGQQSSDMTVGNLAKVVSDSLSRGA</sequence>
<dbReference type="InterPro" id="IPR006311">
    <property type="entry name" value="TAT_signal"/>
</dbReference>
<dbReference type="RefSeq" id="WP_036941582.1">
    <property type="nucleotide sequence ID" value="NZ_CP010341.1"/>
</dbReference>
<dbReference type="PANTHER" id="PTHR43649">
    <property type="entry name" value="ARABINOSE-BINDING PROTEIN-RELATED"/>
    <property type="match status" value="1"/>
</dbReference>
<dbReference type="InterPro" id="IPR050490">
    <property type="entry name" value="Bact_solute-bd_prot1"/>
</dbReference>
<dbReference type="EMBL" id="LM676389">
    <property type="protein sequence ID" value="CEP26097.1"/>
    <property type="molecule type" value="Genomic_DNA"/>
</dbReference>
<dbReference type="Gene3D" id="3.40.190.10">
    <property type="entry name" value="Periplasmic binding protein-like II"/>
    <property type="match status" value="1"/>
</dbReference>
<reference evidence="3" key="1">
    <citation type="submission" date="2014-08" db="EMBL/GenBank/DDBJ databases">
        <authorList>
            <person name="Falentin Helene"/>
        </authorList>
    </citation>
    <scope>NUCLEOTIDE SEQUENCE</scope>
</reference>
<dbReference type="InterPro" id="IPR006059">
    <property type="entry name" value="SBP"/>
</dbReference>
<feature type="region of interest" description="Disordered" evidence="1">
    <location>
        <begin position="32"/>
        <end position="51"/>
    </location>
</feature>
<proteinExistence type="predicted"/>
<feature type="chain" id="PRO_5039103203" evidence="2">
    <location>
        <begin position="24"/>
        <end position="439"/>
    </location>
</feature>
<dbReference type="PROSITE" id="PS51318">
    <property type="entry name" value="TAT"/>
    <property type="match status" value="1"/>
</dbReference>
<dbReference type="Pfam" id="PF01547">
    <property type="entry name" value="SBP_bac_1"/>
    <property type="match status" value="1"/>
</dbReference>
<dbReference type="KEGG" id="pfre:RM25_2343"/>
<evidence type="ECO:0000256" key="2">
    <source>
        <dbReference type="SAM" id="SignalP"/>
    </source>
</evidence>
<evidence type="ECO:0000256" key="1">
    <source>
        <dbReference type="SAM" id="MobiDB-lite"/>
    </source>
</evidence>
<gene>
    <name evidence="3" type="primary">malE</name>
    <name evidence="3" type="ORF">PFCIRM138_04155</name>
</gene>